<sequence>MTKQIITISRAFGSGGHTIGQEVAKRLGIPFYDKELVDEVAKQSGFHADFIKEAGEYAPVSSSFLFSIAVSPNPLSTMHTMSMADQLFVYQTNVIRNLAEKGPCVIVGRCADYILREREDALHVFIHADMAYRAERIVRLYGETKQTPDKRLAEKDNKRKVYYKHYTNRNWGDAQNYHLCLNSGLIGIDKCTDIIVDVARMYE</sequence>
<dbReference type="Proteomes" id="UP000886874">
    <property type="component" value="Unassembled WGS sequence"/>
</dbReference>
<reference evidence="1" key="1">
    <citation type="submission" date="2020-10" db="EMBL/GenBank/DDBJ databases">
        <authorList>
            <person name="Gilroy R."/>
        </authorList>
    </citation>
    <scope>NUCLEOTIDE SEQUENCE</scope>
    <source>
        <strain evidence="1">ChiSjej2B20-13462</strain>
    </source>
</reference>
<dbReference type="AlphaFoldDB" id="A0A9D0Z5S5"/>
<dbReference type="InterPro" id="IPR027417">
    <property type="entry name" value="P-loop_NTPase"/>
</dbReference>
<organism evidence="1 2">
    <name type="scientific">Candidatus Avoscillospira stercorigallinarum</name>
    <dbReference type="NCBI Taxonomy" id="2840708"/>
    <lineage>
        <taxon>Bacteria</taxon>
        <taxon>Bacillati</taxon>
        <taxon>Bacillota</taxon>
        <taxon>Clostridia</taxon>
        <taxon>Eubacteriales</taxon>
        <taxon>Oscillospiraceae</taxon>
        <taxon>Oscillospiraceae incertae sedis</taxon>
        <taxon>Candidatus Avoscillospira</taxon>
    </lineage>
</organism>
<comment type="caution">
    <text evidence="1">The sequence shown here is derived from an EMBL/GenBank/DDBJ whole genome shotgun (WGS) entry which is preliminary data.</text>
</comment>
<evidence type="ECO:0000313" key="1">
    <source>
        <dbReference type="EMBL" id="HIQ69642.1"/>
    </source>
</evidence>
<dbReference type="SUPFAM" id="SSF52540">
    <property type="entry name" value="P-loop containing nucleoside triphosphate hydrolases"/>
    <property type="match status" value="1"/>
</dbReference>
<accession>A0A9D0Z5S5</accession>
<dbReference type="EMBL" id="DVFN01000070">
    <property type="protein sequence ID" value="HIQ69642.1"/>
    <property type="molecule type" value="Genomic_DNA"/>
</dbReference>
<gene>
    <name evidence="1" type="ORF">IAA67_04840</name>
</gene>
<evidence type="ECO:0000313" key="2">
    <source>
        <dbReference type="Proteomes" id="UP000886874"/>
    </source>
</evidence>
<reference evidence="1" key="2">
    <citation type="journal article" date="2021" name="PeerJ">
        <title>Extensive microbial diversity within the chicken gut microbiome revealed by metagenomics and culture.</title>
        <authorList>
            <person name="Gilroy R."/>
            <person name="Ravi A."/>
            <person name="Getino M."/>
            <person name="Pursley I."/>
            <person name="Horton D.L."/>
            <person name="Alikhan N.F."/>
            <person name="Baker D."/>
            <person name="Gharbi K."/>
            <person name="Hall N."/>
            <person name="Watson M."/>
            <person name="Adriaenssens E.M."/>
            <person name="Foster-Nyarko E."/>
            <person name="Jarju S."/>
            <person name="Secka A."/>
            <person name="Antonio M."/>
            <person name="Oren A."/>
            <person name="Chaudhuri R.R."/>
            <person name="La Ragione R."/>
            <person name="Hildebrand F."/>
            <person name="Pallen M.J."/>
        </authorList>
    </citation>
    <scope>NUCLEOTIDE SEQUENCE</scope>
    <source>
        <strain evidence="1">ChiSjej2B20-13462</strain>
    </source>
</reference>
<keyword evidence="1" id="KW-0418">Kinase</keyword>
<name>A0A9D0Z5S5_9FIRM</name>
<dbReference type="GO" id="GO:0016301">
    <property type="term" value="F:kinase activity"/>
    <property type="evidence" value="ECO:0007669"/>
    <property type="project" value="UniProtKB-KW"/>
</dbReference>
<proteinExistence type="predicted"/>
<keyword evidence="1" id="KW-0808">Transferase</keyword>
<protein>
    <submittedName>
        <fullName evidence="1">Cytidylate kinase-like family protein</fullName>
    </submittedName>
</protein>
<dbReference type="Pfam" id="PF13189">
    <property type="entry name" value="Cytidylate_kin2"/>
    <property type="match status" value="1"/>
</dbReference>
<dbReference type="Gene3D" id="3.40.50.300">
    <property type="entry name" value="P-loop containing nucleotide triphosphate hydrolases"/>
    <property type="match status" value="1"/>
</dbReference>